<dbReference type="AlphaFoldDB" id="A0A1I6Y900"/>
<dbReference type="SUPFAM" id="SSF88723">
    <property type="entry name" value="PIN domain-like"/>
    <property type="match status" value="1"/>
</dbReference>
<evidence type="ECO:0000256" key="3">
    <source>
        <dbReference type="ARBA" id="ARBA00022801"/>
    </source>
</evidence>
<organism evidence="6 7">
    <name type="scientific">Actinopolyspora righensis</name>
    <dbReference type="NCBI Taxonomy" id="995060"/>
    <lineage>
        <taxon>Bacteria</taxon>
        <taxon>Bacillati</taxon>
        <taxon>Actinomycetota</taxon>
        <taxon>Actinomycetes</taxon>
        <taxon>Actinopolysporales</taxon>
        <taxon>Actinopolysporaceae</taxon>
        <taxon>Actinopolyspora</taxon>
        <taxon>Actinopolyspora alba group</taxon>
    </lineage>
</organism>
<dbReference type="GO" id="GO:0046872">
    <property type="term" value="F:metal ion binding"/>
    <property type="evidence" value="ECO:0007669"/>
    <property type="project" value="UniProtKB-KW"/>
</dbReference>
<dbReference type="Proteomes" id="UP000199165">
    <property type="component" value="Unassembled WGS sequence"/>
</dbReference>
<evidence type="ECO:0000313" key="6">
    <source>
        <dbReference type="EMBL" id="SFT46956.1"/>
    </source>
</evidence>
<proteinExistence type="predicted"/>
<evidence type="ECO:0000256" key="1">
    <source>
        <dbReference type="ARBA" id="ARBA00022722"/>
    </source>
</evidence>
<keyword evidence="7" id="KW-1185">Reference proteome</keyword>
<evidence type="ECO:0000313" key="7">
    <source>
        <dbReference type="Proteomes" id="UP000199165"/>
    </source>
</evidence>
<dbReference type="Gene3D" id="3.40.50.1010">
    <property type="entry name" value="5'-nuclease"/>
    <property type="match status" value="1"/>
</dbReference>
<evidence type="ECO:0000259" key="5">
    <source>
        <dbReference type="Pfam" id="PF01850"/>
    </source>
</evidence>
<accession>A0A1I6Y900</accession>
<dbReference type="Pfam" id="PF01850">
    <property type="entry name" value="PIN"/>
    <property type="match status" value="1"/>
</dbReference>
<name>A0A1I6Y900_9ACTN</name>
<dbReference type="RefSeq" id="WP_342752629.1">
    <property type="nucleotide sequence ID" value="NZ_FPAT01000002.1"/>
</dbReference>
<dbReference type="GO" id="GO:0016787">
    <property type="term" value="F:hydrolase activity"/>
    <property type="evidence" value="ECO:0007669"/>
    <property type="project" value="UniProtKB-KW"/>
</dbReference>
<sequence>MVVLDASALLALTYREDGHEHVTEQSAAGAVISAVNWSEVSQKLTVQSGDAERIGEMLLATGSRIEPFGADEAREPATFLARCPNRVRTVPPTRPVPAVLPAPPFLPGRLVLPG</sequence>
<keyword evidence="3" id="KW-0378">Hydrolase</keyword>
<gene>
    <name evidence="6" type="ORF">SAMN04487904_102312</name>
</gene>
<dbReference type="STRING" id="995060.SAMN04487904_102312"/>
<feature type="domain" description="PIN" evidence="5">
    <location>
        <begin position="2"/>
        <end position="78"/>
    </location>
</feature>
<keyword evidence="4" id="KW-0460">Magnesium</keyword>
<dbReference type="InterPro" id="IPR002716">
    <property type="entry name" value="PIN_dom"/>
</dbReference>
<dbReference type="InterPro" id="IPR029060">
    <property type="entry name" value="PIN-like_dom_sf"/>
</dbReference>
<evidence type="ECO:0000256" key="4">
    <source>
        <dbReference type="ARBA" id="ARBA00022842"/>
    </source>
</evidence>
<dbReference type="EMBL" id="FPAT01000002">
    <property type="protein sequence ID" value="SFT46956.1"/>
    <property type="molecule type" value="Genomic_DNA"/>
</dbReference>
<dbReference type="GO" id="GO:0004518">
    <property type="term" value="F:nuclease activity"/>
    <property type="evidence" value="ECO:0007669"/>
    <property type="project" value="UniProtKB-KW"/>
</dbReference>
<evidence type="ECO:0000256" key="2">
    <source>
        <dbReference type="ARBA" id="ARBA00022723"/>
    </source>
</evidence>
<protein>
    <recommendedName>
        <fullName evidence="5">PIN domain-containing protein</fullName>
    </recommendedName>
</protein>
<reference evidence="7" key="1">
    <citation type="submission" date="2016-10" db="EMBL/GenBank/DDBJ databases">
        <authorList>
            <person name="Varghese N."/>
            <person name="Submissions S."/>
        </authorList>
    </citation>
    <scope>NUCLEOTIDE SEQUENCE [LARGE SCALE GENOMIC DNA]</scope>
    <source>
        <strain evidence="7">DSM 45501</strain>
    </source>
</reference>
<keyword evidence="2" id="KW-0479">Metal-binding</keyword>
<keyword evidence="1" id="KW-0540">Nuclease</keyword>